<dbReference type="AlphaFoldDB" id="A0AAJ7FG44"/>
<dbReference type="RefSeq" id="XP_015590144.1">
    <property type="nucleotide sequence ID" value="XM_015734658.2"/>
</dbReference>
<dbReference type="InterPro" id="IPR000276">
    <property type="entry name" value="GPCR_Rhodpsn"/>
</dbReference>
<evidence type="ECO:0000313" key="19">
    <source>
        <dbReference type="RefSeq" id="XP_015590144.1"/>
    </source>
</evidence>
<dbReference type="InterPro" id="IPR017452">
    <property type="entry name" value="GPCR_Rhodpsn_7TM"/>
</dbReference>
<evidence type="ECO:0000256" key="12">
    <source>
        <dbReference type="RuleBase" id="RU000688"/>
    </source>
</evidence>
<dbReference type="PANTHER" id="PTHR24243">
    <property type="entry name" value="G-PROTEIN COUPLED RECEPTOR"/>
    <property type="match status" value="1"/>
</dbReference>
<evidence type="ECO:0000313" key="20">
    <source>
        <dbReference type="RefSeq" id="XP_024938457.1"/>
    </source>
</evidence>
<evidence type="ECO:0000313" key="21">
    <source>
        <dbReference type="RefSeq" id="XP_024938458.1"/>
    </source>
</evidence>
<keyword evidence="10" id="KW-0325">Glycoprotein</keyword>
<feature type="transmembrane region" description="Helical" evidence="14">
    <location>
        <begin position="103"/>
        <end position="121"/>
    </location>
</feature>
<keyword evidence="7 14" id="KW-0472">Membrane</keyword>
<evidence type="ECO:0000256" key="8">
    <source>
        <dbReference type="ARBA" id="ARBA00023157"/>
    </source>
</evidence>
<evidence type="ECO:0000256" key="7">
    <source>
        <dbReference type="ARBA" id="ARBA00023136"/>
    </source>
</evidence>
<dbReference type="RefSeq" id="XP_024938458.1">
    <property type="nucleotide sequence ID" value="XM_025082690.1"/>
</dbReference>
<feature type="compositionally biased region" description="Basic residues" evidence="13">
    <location>
        <begin position="401"/>
        <end position="412"/>
    </location>
</feature>
<accession>A0AAJ7FG44</accession>
<dbReference type="RefSeq" id="XP_024938457.1">
    <property type="nucleotide sequence ID" value="XM_025082689.1"/>
</dbReference>
<evidence type="ECO:0000256" key="3">
    <source>
        <dbReference type="ARBA" id="ARBA00022475"/>
    </source>
</evidence>
<feature type="transmembrane region" description="Helical" evidence="14">
    <location>
        <begin position="295"/>
        <end position="313"/>
    </location>
</feature>
<feature type="domain" description="G-protein coupled receptors family 1 profile" evidence="15">
    <location>
        <begin position="83"/>
        <end position="360"/>
    </location>
</feature>
<dbReference type="PROSITE" id="PS00237">
    <property type="entry name" value="G_PROTEIN_RECEP_F1_1"/>
    <property type="match status" value="1"/>
</dbReference>
<evidence type="ECO:0000256" key="10">
    <source>
        <dbReference type="ARBA" id="ARBA00023180"/>
    </source>
</evidence>
<evidence type="ECO:0000256" key="11">
    <source>
        <dbReference type="ARBA" id="ARBA00023224"/>
    </source>
</evidence>
<keyword evidence="6 12" id="KW-0297">G-protein coupled receptor</keyword>
<dbReference type="KEGG" id="ccin:107265319"/>
<keyword evidence="5 14" id="KW-1133">Transmembrane helix</keyword>
<dbReference type="PROSITE" id="PS50262">
    <property type="entry name" value="G_PROTEIN_RECEP_F1_2"/>
    <property type="match status" value="1"/>
</dbReference>
<evidence type="ECO:0000259" key="15">
    <source>
        <dbReference type="PROSITE" id="PS50262"/>
    </source>
</evidence>
<dbReference type="GO" id="GO:0001607">
    <property type="term" value="F:neuromedin U receptor activity"/>
    <property type="evidence" value="ECO:0007669"/>
    <property type="project" value="InterPro"/>
</dbReference>
<dbReference type="PANTHER" id="PTHR24243:SF208">
    <property type="entry name" value="PYROKININ-1 RECEPTOR"/>
    <property type="match status" value="1"/>
</dbReference>
<keyword evidence="11 12" id="KW-0807">Transducer</keyword>
<evidence type="ECO:0000256" key="1">
    <source>
        <dbReference type="ARBA" id="ARBA00004651"/>
    </source>
</evidence>
<protein>
    <submittedName>
        <fullName evidence="17 18">Pyrokinin-1 receptor isoform X1</fullName>
    </submittedName>
</protein>
<keyword evidence="3" id="KW-1003">Cell membrane</keyword>
<evidence type="ECO:0000256" key="14">
    <source>
        <dbReference type="SAM" id="Phobius"/>
    </source>
</evidence>
<dbReference type="PRINTS" id="PR01565">
    <property type="entry name" value="NEUROMEDINUR"/>
</dbReference>
<dbReference type="Proteomes" id="UP000694920">
    <property type="component" value="Unplaced"/>
</dbReference>
<reference evidence="17 18" key="1">
    <citation type="submission" date="2025-04" db="UniProtKB">
        <authorList>
            <consortium name="RefSeq"/>
        </authorList>
    </citation>
    <scope>IDENTIFICATION</scope>
</reference>
<dbReference type="InterPro" id="IPR005390">
    <property type="entry name" value="NeuromedU_rcpt"/>
</dbReference>
<dbReference type="RefSeq" id="XP_024938459.1">
    <property type="nucleotide sequence ID" value="XM_025082691.1"/>
</dbReference>
<sequence length="613" mass="68345">MIGRMINDSFVLDTTNEIKDYQSLTRNISLASREGSNIFTDFKYSNSTEEFLNSDDSTRRDPLYIVLPITIIYIAIFFTGVIGNISTCVVIARNKSMHTATNYYLFSLAISDLLLLISGLPPEMYCIWSQFPYVFGEVFCIIQSFAAETSANATVLTITAFTVERYVAICHPFISHTMSKLSRAVKFVIAIWLLALGLAIPQAIQFGIVHSDDNGTVIEDSARCTVKWVLIQHAFEISTMLFFVVPMTIITVLYVLIAIKLRSSRLLTAVKRTSISNSLNHGDSSRGKGAAQRNVIRMLVAVVVAFFICWAPFHAQRLLAVYAQGNSRKPHPALVIVYTIVTYVSGILYYLSTTVNPLLYNIMSNKFREAFKSMLSQNCRRRRSPQKTSPRRPTYSALSHYPKHTNHPRNHRPSASISISDETQRLAAANNVQNCNEVVTCDTAPKQTELVQPEHEYQPGKTNKMTDGKEMSLREINKGRSRGSSYSSCVTTLTPVSNSISEGNNNTNSHLAANCANDCRPKLPRQQKTVTLGILAERLRLGTKNLFTSNHQKSTKSIVRPEVASAPPILQSQPSIDSANTISNSSLQDLDETEFSGLELARYMGQLNFDLIT</sequence>
<proteinExistence type="inferred from homology"/>
<comment type="subcellular location">
    <subcellularLocation>
        <location evidence="1">Cell membrane</location>
        <topology evidence="1">Multi-pass membrane protein</topology>
    </subcellularLocation>
</comment>
<evidence type="ECO:0000256" key="4">
    <source>
        <dbReference type="ARBA" id="ARBA00022692"/>
    </source>
</evidence>
<evidence type="ECO:0000313" key="16">
    <source>
        <dbReference type="Proteomes" id="UP000694920"/>
    </source>
</evidence>
<dbReference type="GeneID" id="107265319"/>
<dbReference type="RefSeq" id="XP_015590143.1">
    <property type="nucleotide sequence ID" value="XM_015734657.2"/>
</dbReference>
<evidence type="ECO:0000256" key="9">
    <source>
        <dbReference type="ARBA" id="ARBA00023170"/>
    </source>
</evidence>
<dbReference type="PRINTS" id="PR00237">
    <property type="entry name" value="GPCRRHODOPSN"/>
</dbReference>
<comment type="similarity">
    <text evidence="2 12">Belongs to the G-protein coupled receptor 1 family.</text>
</comment>
<dbReference type="CDD" id="cd15134">
    <property type="entry name" value="7tmA_capaR"/>
    <property type="match status" value="1"/>
</dbReference>
<evidence type="ECO:0000256" key="6">
    <source>
        <dbReference type="ARBA" id="ARBA00023040"/>
    </source>
</evidence>
<evidence type="ECO:0000256" key="5">
    <source>
        <dbReference type="ARBA" id="ARBA00022989"/>
    </source>
</evidence>
<keyword evidence="4 12" id="KW-0812">Transmembrane</keyword>
<feature type="transmembrane region" description="Helical" evidence="14">
    <location>
        <begin position="333"/>
        <end position="351"/>
    </location>
</feature>
<dbReference type="SMART" id="SM01381">
    <property type="entry name" value="7TM_GPCR_Srsx"/>
    <property type="match status" value="1"/>
</dbReference>
<dbReference type="Gene3D" id="1.20.1070.10">
    <property type="entry name" value="Rhodopsin 7-helix transmembrane proteins"/>
    <property type="match status" value="1"/>
</dbReference>
<keyword evidence="8" id="KW-1015">Disulfide bond</keyword>
<keyword evidence="16" id="KW-1185">Reference proteome</keyword>
<feature type="transmembrane region" description="Helical" evidence="14">
    <location>
        <begin position="237"/>
        <end position="257"/>
    </location>
</feature>
<evidence type="ECO:0000256" key="13">
    <source>
        <dbReference type="SAM" id="MobiDB-lite"/>
    </source>
</evidence>
<evidence type="ECO:0000313" key="18">
    <source>
        <dbReference type="RefSeq" id="XP_015590143.1"/>
    </source>
</evidence>
<evidence type="ECO:0000256" key="2">
    <source>
        <dbReference type="ARBA" id="ARBA00010663"/>
    </source>
</evidence>
<feature type="transmembrane region" description="Helical" evidence="14">
    <location>
        <begin position="184"/>
        <end position="204"/>
    </location>
</feature>
<dbReference type="SUPFAM" id="SSF81321">
    <property type="entry name" value="Family A G protein-coupled receptor-like"/>
    <property type="match status" value="1"/>
</dbReference>
<gene>
    <name evidence="17 18 19 20 21 22" type="primary">LOC107265319</name>
</gene>
<name>A0AAJ7FG44_CEPCN</name>
<dbReference type="RefSeq" id="XP_015590142.1">
    <property type="nucleotide sequence ID" value="XM_015734656.2"/>
</dbReference>
<feature type="transmembrane region" description="Helical" evidence="14">
    <location>
        <begin position="141"/>
        <end position="163"/>
    </location>
</feature>
<dbReference type="Pfam" id="PF00001">
    <property type="entry name" value="7tm_1"/>
    <property type="match status" value="1"/>
</dbReference>
<feature type="transmembrane region" description="Helical" evidence="14">
    <location>
        <begin position="63"/>
        <end position="91"/>
    </location>
</feature>
<evidence type="ECO:0000313" key="22">
    <source>
        <dbReference type="RefSeq" id="XP_024938459.1"/>
    </source>
</evidence>
<organism evidence="16 18">
    <name type="scientific">Cephus cinctus</name>
    <name type="common">Wheat stem sawfly</name>
    <dbReference type="NCBI Taxonomy" id="211228"/>
    <lineage>
        <taxon>Eukaryota</taxon>
        <taxon>Metazoa</taxon>
        <taxon>Ecdysozoa</taxon>
        <taxon>Arthropoda</taxon>
        <taxon>Hexapoda</taxon>
        <taxon>Insecta</taxon>
        <taxon>Pterygota</taxon>
        <taxon>Neoptera</taxon>
        <taxon>Endopterygota</taxon>
        <taxon>Hymenoptera</taxon>
        <taxon>Cephoidea</taxon>
        <taxon>Cephidae</taxon>
        <taxon>Cephus</taxon>
    </lineage>
</organism>
<evidence type="ECO:0000313" key="17">
    <source>
        <dbReference type="RefSeq" id="XP_015590142.1"/>
    </source>
</evidence>
<feature type="region of interest" description="Disordered" evidence="13">
    <location>
        <begin position="378"/>
        <end position="415"/>
    </location>
</feature>
<dbReference type="GO" id="GO:0005886">
    <property type="term" value="C:plasma membrane"/>
    <property type="evidence" value="ECO:0007669"/>
    <property type="project" value="UniProtKB-SubCell"/>
</dbReference>
<keyword evidence="9 12" id="KW-0675">Receptor</keyword>